<evidence type="ECO:0000256" key="3">
    <source>
        <dbReference type="ARBA" id="ARBA00022692"/>
    </source>
</evidence>
<evidence type="ECO:0000256" key="4">
    <source>
        <dbReference type="ARBA" id="ARBA00022989"/>
    </source>
</evidence>
<dbReference type="Proteomes" id="UP000515124">
    <property type="component" value="Unplaced"/>
</dbReference>
<dbReference type="InterPro" id="IPR007749">
    <property type="entry name" value="DUF677"/>
</dbReference>
<dbReference type="GeneID" id="110768346"/>
<evidence type="ECO:0000313" key="7">
    <source>
        <dbReference type="Proteomes" id="UP000515124"/>
    </source>
</evidence>
<dbReference type="PANTHER" id="PTHR31113:SF3">
    <property type="entry name" value="UPF0496 PROTEIN 1"/>
    <property type="match status" value="1"/>
</dbReference>
<feature type="transmembrane region" description="Helical" evidence="6">
    <location>
        <begin position="239"/>
        <end position="259"/>
    </location>
</feature>
<evidence type="ECO:0000256" key="2">
    <source>
        <dbReference type="ARBA" id="ARBA00009074"/>
    </source>
</evidence>
<sequence length="391" mass="43971">MRLKRVRELTSKLLGNIRDKDAGLLRAHEEDCKHDEDMQSFDTNLKARTTEVISSLASSGAISTEYLKDVVNYVRVWNQTTVDSILQLEKDIRAEGKKGVKGKQSKERKKNSRFQTVVDKYEESSREMLDLLSELDKFVKSACNSHSSIETVVQEYFDKQENPNDSGTSLTTHDHYKRISEKLKNIKAAAHNSLAESLLQKVQALITMHQQLLENLTVQKEKLGKKQQTARAWRKATNMLFISSVAAMLLWSVAAAVLASPTTVALAAAFAASTGALMEGQHWIVSCLKEWENDLKKEENQVEEMHDNTRLAFTELSNINKAVNEIDVLLGQPDFAIAEEQINVTMKDIQKKLEPFMNKIEGLKGEVDKCRIELMNTRDAVVSAGSALMSI</sequence>
<evidence type="ECO:0000256" key="6">
    <source>
        <dbReference type="SAM" id="Phobius"/>
    </source>
</evidence>
<dbReference type="GO" id="GO:0016020">
    <property type="term" value="C:membrane"/>
    <property type="evidence" value="ECO:0007669"/>
    <property type="project" value="UniProtKB-SubCell"/>
</dbReference>
<gene>
    <name evidence="8" type="primary">LOC110768346</name>
</gene>
<keyword evidence="7" id="KW-1185">Reference proteome</keyword>
<evidence type="ECO:0000313" key="8">
    <source>
        <dbReference type="RefSeq" id="XP_021827765.1"/>
    </source>
</evidence>
<dbReference type="Pfam" id="PF05055">
    <property type="entry name" value="DUF677"/>
    <property type="match status" value="1"/>
</dbReference>
<dbReference type="RefSeq" id="XP_021827765.1">
    <property type="nucleotide sequence ID" value="XM_021972073.1"/>
</dbReference>
<comment type="similarity">
    <text evidence="2">Belongs to the UPF0496 family.</text>
</comment>
<name>A0A6P5TL37_PRUAV</name>
<reference evidence="8" key="1">
    <citation type="submission" date="2025-08" db="UniProtKB">
        <authorList>
            <consortium name="RefSeq"/>
        </authorList>
    </citation>
    <scope>IDENTIFICATION</scope>
</reference>
<protein>
    <submittedName>
        <fullName evidence="8">UPF0496 protein At4g34320-like</fullName>
    </submittedName>
</protein>
<dbReference type="Gramene" id="Pav_sc0001497.1_g050.1.mk:mrna">
    <property type="protein sequence ID" value="Pav_sc0001497.1_g050.1.mk:CDS:1"/>
    <property type="gene ID" value="Pav_sc0001497.1_g050.1.mk"/>
</dbReference>
<keyword evidence="3 6" id="KW-0812">Transmembrane</keyword>
<comment type="subcellular location">
    <subcellularLocation>
        <location evidence="1">Membrane</location>
    </subcellularLocation>
</comment>
<organism evidence="7 8">
    <name type="scientific">Prunus avium</name>
    <name type="common">Cherry</name>
    <name type="synonym">Cerasus avium</name>
    <dbReference type="NCBI Taxonomy" id="42229"/>
    <lineage>
        <taxon>Eukaryota</taxon>
        <taxon>Viridiplantae</taxon>
        <taxon>Streptophyta</taxon>
        <taxon>Embryophyta</taxon>
        <taxon>Tracheophyta</taxon>
        <taxon>Spermatophyta</taxon>
        <taxon>Magnoliopsida</taxon>
        <taxon>eudicotyledons</taxon>
        <taxon>Gunneridae</taxon>
        <taxon>Pentapetalae</taxon>
        <taxon>rosids</taxon>
        <taxon>fabids</taxon>
        <taxon>Rosales</taxon>
        <taxon>Rosaceae</taxon>
        <taxon>Amygdaloideae</taxon>
        <taxon>Amygdaleae</taxon>
        <taxon>Prunus</taxon>
    </lineage>
</organism>
<dbReference type="PANTHER" id="PTHR31113">
    <property type="entry name" value="UPF0496 PROTEIN 3-RELATED"/>
    <property type="match status" value="1"/>
</dbReference>
<dbReference type="AlphaFoldDB" id="A0A6P5TL37"/>
<accession>A0A6P5TL37</accession>
<evidence type="ECO:0000256" key="5">
    <source>
        <dbReference type="ARBA" id="ARBA00023136"/>
    </source>
</evidence>
<dbReference type="KEGG" id="pavi:110768346"/>
<keyword evidence="5 6" id="KW-0472">Membrane</keyword>
<evidence type="ECO:0000256" key="1">
    <source>
        <dbReference type="ARBA" id="ARBA00004370"/>
    </source>
</evidence>
<keyword evidence="4 6" id="KW-1133">Transmembrane helix</keyword>
<proteinExistence type="inferred from homology"/>